<dbReference type="GO" id="GO:0032870">
    <property type="term" value="P:cellular response to hormone stimulus"/>
    <property type="evidence" value="ECO:0007669"/>
    <property type="project" value="TreeGrafter"/>
</dbReference>
<keyword evidence="2" id="KW-1003">Cell membrane</keyword>
<dbReference type="SUPFAM" id="SSF81321">
    <property type="entry name" value="Family A G protein-coupled receptor-like"/>
    <property type="match status" value="1"/>
</dbReference>
<evidence type="ECO:0000256" key="3">
    <source>
        <dbReference type="ARBA" id="ARBA00022692"/>
    </source>
</evidence>
<proteinExistence type="predicted"/>
<dbReference type="Proteomes" id="UP000095280">
    <property type="component" value="Unplaced"/>
</dbReference>
<comment type="subcellular location">
    <subcellularLocation>
        <location evidence="1">Cell membrane</location>
        <topology evidence="1">Multi-pass membrane protein</topology>
    </subcellularLocation>
</comment>
<evidence type="ECO:0000256" key="5">
    <source>
        <dbReference type="ARBA" id="ARBA00023136"/>
    </source>
</evidence>
<reference evidence="10" key="1">
    <citation type="submission" date="2016-11" db="UniProtKB">
        <authorList>
            <consortium name="WormBaseParasite"/>
        </authorList>
    </citation>
    <scope>IDENTIFICATION</scope>
</reference>
<name>A0A1I8IT64_9PLAT</name>
<dbReference type="InterPro" id="IPR017452">
    <property type="entry name" value="GPCR_Rhodpsn_7TM"/>
</dbReference>
<feature type="transmembrane region" description="Helical" evidence="7">
    <location>
        <begin position="180"/>
        <end position="200"/>
    </location>
</feature>
<feature type="transmembrane region" description="Helical" evidence="7">
    <location>
        <begin position="221"/>
        <end position="244"/>
    </location>
</feature>
<keyword evidence="9" id="KW-1185">Reference proteome</keyword>
<keyword evidence="3 7" id="KW-0812">Transmembrane</keyword>
<feature type="domain" description="G-protein coupled receptors family 1 profile" evidence="8">
    <location>
        <begin position="82"/>
        <end position="272"/>
    </location>
</feature>
<dbReference type="InterPro" id="IPR000276">
    <property type="entry name" value="GPCR_Rhodpsn"/>
</dbReference>
<dbReference type="PROSITE" id="PS50262">
    <property type="entry name" value="G_PROTEIN_RECEP_F1_2"/>
    <property type="match status" value="1"/>
</dbReference>
<evidence type="ECO:0000256" key="4">
    <source>
        <dbReference type="ARBA" id="ARBA00022989"/>
    </source>
</evidence>
<keyword evidence="4 7" id="KW-1133">Transmembrane helix</keyword>
<protein>
    <submittedName>
        <fullName evidence="10">G_PROTEIN_RECEP_F1_2 domain-containing protein</fullName>
    </submittedName>
</protein>
<dbReference type="PRINTS" id="PR00237">
    <property type="entry name" value="GPCRRHODOPSN"/>
</dbReference>
<organism evidence="9 10">
    <name type="scientific">Macrostomum lignano</name>
    <dbReference type="NCBI Taxonomy" id="282301"/>
    <lineage>
        <taxon>Eukaryota</taxon>
        <taxon>Metazoa</taxon>
        <taxon>Spiralia</taxon>
        <taxon>Lophotrochozoa</taxon>
        <taxon>Platyhelminthes</taxon>
        <taxon>Rhabditophora</taxon>
        <taxon>Macrostomorpha</taxon>
        <taxon>Macrostomida</taxon>
        <taxon>Macrostomidae</taxon>
        <taxon>Macrostomum</taxon>
    </lineage>
</organism>
<dbReference type="Pfam" id="PF00001">
    <property type="entry name" value="7tm_1"/>
    <property type="match status" value="1"/>
</dbReference>
<keyword evidence="5 7" id="KW-0472">Membrane</keyword>
<evidence type="ECO:0000259" key="8">
    <source>
        <dbReference type="PROSITE" id="PS50262"/>
    </source>
</evidence>
<dbReference type="AlphaFoldDB" id="A0A1I8IT64"/>
<accession>A0A1I8IT64</accession>
<evidence type="ECO:0000256" key="1">
    <source>
        <dbReference type="ARBA" id="ARBA00004651"/>
    </source>
</evidence>
<evidence type="ECO:0000256" key="7">
    <source>
        <dbReference type="SAM" id="Phobius"/>
    </source>
</evidence>
<dbReference type="PANTHER" id="PTHR24241:SF76">
    <property type="entry name" value="NEUROPEPTIDE SIFAMIDE RECEPTOR"/>
    <property type="match status" value="1"/>
</dbReference>
<feature type="transmembrane region" description="Helical" evidence="7">
    <location>
        <begin position="133"/>
        <end position="153"/>
    </location>
</feature>
<dbReference type="GO" id="GO:0042277">
    <property type="term" value="F:peptide binding"/>
    <property type="evidence" value="ECO:0007669"/>
    <property type="project" value="TreeGrafter"/>
</dbReference>
<dbReference type="GO" id="GO:0004930">
    <property type="term" value="F:G protein-coupled receptor activity"/>
    <property type="evidence" value="ECO:0007669"/>
    <property type="project" value="InterPro"/>
</dbReference>
<evidence type="ECO:0000256" key="6">
    <source>
        <dbReference type="ARBA" id="ARBA00023170"/>
    </source>
</evidence>
<dbReference type="PANTHER" id="PTHR24241">
    <property type="entry name" value="NEUROPEPTIDE RECEPTOR-RELATED G-PROTEIN COUPLED RECEPTOR"/>
    <property type="match status" value="1"/>
</dbReference>
<keyword evidence="6" id="KW-0675">Receptor</keyword>
<dbReference type="Gene3D" id="1.20.1070.10">
    <property type="entry name" value="Rhodopsin 7-helix transmembrane proteins"/>
    <property type="match status" value="1"/>
</dbReference>
<evidence type="ECO:0000313" key="9">
    <source>
        <dbReference type="Proteomes" id="UP000095280"/>
    </source>
</evidence>
<dbReference type="GO" id="GO:0005886">
    <property type="term" value="C:plasma membrane"/>
    <property type="evidence" value="ECO:0007669"/>
    <property type="project" value="UniProtKB-SubCell"/>
</dbReference>
<evidence type="ECO:0000256" key="2">
    <source>
        <dbReference type="ARBA" id="ARBA00022475"/>
    </source>
</evidence>
<evidence type="ECO:0000313" key="10">
    <source>
        <dbReference type="WBParaSite" id="maker-uti_cns_0016254-snap-gene-0.2-mRNA-1"/>
    </source>
</evidence>
<dbReference type="WBParaSite" id="maker-uti_cns_0016254-snap-gene-0.2-mRNA-1">
    <property type="protein sequence ID" value="maker-uti_cns_0016254-snap-gene-0.2-mRNA-1"/>
    <property type="gene ID" value="maker-uti_cns_0016254-snap-gene-0.2"/>
</dbReference>
<sequence length="542" mass="59830">KSTASGRLARIKQLAEVQAAEQHSAKKADRKILAHQQKRNGDNGVLVCSTRHILRSTALRRVRGIAEIGSLARISMPQSRHNWVAGRALCKAIPYLQGVAVAASVTTFSVIAFDRYLAICRPLKRHFSKKKTMCIICGIWMYVLLALSPWLIYHDLQTVPNNNRTYLVCINTMDMVQMKIYHIIVIFFLLYAGPCCLSLVATQRSSNAHDKKQMSRLVKMLATVVLIFAISWLPLHIVGILFYVSRELKLEGSLPLIQWVGISNCCVNPWIYCAFSQSYRDNFFNTLRCLASAGVPVRSNPVPDFVHRRRFGQHVALPDEVHLGAAFDAVAVDIAVLSLQPNCEDAFDVHRPVQHLNLLWDSVQQLAVHFNLAASCGHQPYTIFHLGSHRRRCRTLDAAEVAVPAAAISRVQQQYRVDQPAVSIRDVVPSHLAILAAGRGCPAGLLAPPEAARSRSFSSCVAGEPAGERRRTAAAGCRPAQLLDEAEVMLTGHFRLQAAGPAVAKEATAAPARSRRHACATARLRLQFKQLFGDGALEYGCC</sequence>